<keyword evidence="1" id="KW-0812">Transmembrane</keyword>
<evidence type="ECO:0000256" key="1">
    <source>
        <dbReference type="SAM" id="Phobius"/>
    </source>
</evidence>
<protein>
    <submittedName>
        <fullName evidence="2">Uncharacterized protein</fullName>
    </submittedName>
</protein>
<keyword evidence="1" id="KW-0472">Membrane</keyword>
<gene>
    <name evidence="2" type="ORF">CUN59_05255</name>
</gene>
<dbReference type="EMBL" id="PGEM01000029">
    <property type="protein sequence ID" value="PPJ64377.1"/>
    <property type="molecule type" value="Genomic_DNA"/>
</dbReference>
<feature type="transmembrane region" description="Helical" evidence="1">
    <location>
        <begin position="12"/>
        <end position="32"/>
    </location>
</feature>
<organism evidence="2 3">
    <name type="scientific">Cuspidothrix issatschenkoi CHARLIE-1</name>
    <dbReference type="NCBI Taxonomy" id="2052836"/>
    <lineage>
        <taxon>Bacteria</taxon>
        <taxon>Bacillati</taxon>
        <taxon>Cyanobacteriota</taxon>
        <taxon>Cyanophyceae</taxon>
        <taxon>Nostocales</taxon>
        <taxon>Aphanizomenonaceae</taxon>
        <taxon>Cuspidothrix</taxon>
    </lineage>
</organism>
<dbReference type="RefSeq" id="WP_104386846.1">
    <property type="nucleotide sequence ID" value="NZ_PGEM01000029.1"/>
</dbReference>
<accession>A0A2S6CXD3</accession>
<comment type="caution">
    <text evidence="2">The sequence shown here is derived from an EMBL/GenBank/DDBJ whole genome shotgun (WGS) entry which is preliminary data.</text>
</comment>
<proteinExistence type="predicted"/>
<feature type="transmembrane region" description="Helical" evidence="1">
    <location>
        <begin position="66"/>
        <end position="85"/>
    </location>
</feature>
<evidence type="ECO:0000313" key="2">
    <source>
        <dbReference type="EMBL" id="PPJ64377.1"/>
    </source>
</evidence>
<dbReference type="OrthoDB" id="515489at2"/>
<sequence length="87" mass="9577">MLSQRKCKKKLSISLILKLSSSLCALCGGVLLASKTIISGYGFIFLAMSSSQLLVASILLKDKVMIFYAASVFIFVDCFGVYRWLLN</sequence>
<dbReference type="Proteomes" id="UP000239589">
    <property type="component" value="Unassembled WGS sequence"/>
</dbReference>
<feature type="transmembrane region" description="Helical" evidence="1">
    <location>
        <begin position="38"/>
        <end position="59"/>
    </location>
</feature>
<name>A0A2S6CXD3_9CYAN</name>
<dbReference type="AlphaFoldDB" id="A0A2S6CXD3"/>
<evidence type="ECO:0000313" key="3">
    <source>
        <dbReference type="Proteomes" id="UP000239589"/>
    </source>
</evidence>
<reference evidence="2 3" key="1">
    <citation type="submission" date="2018-02" db="EMBL/GenBank/DDBJ databases">
        <title>Discovery of a pederin family compound in a non-symbiotic bloom-forming cyanobacterium.</title>
        <authorList>
            <person name="Kust A."/>
            <person name="Mares J."/>
            <person name="Jokela J."/>
            <person name="Urajova P."/>
            <person name="Hajek J."/>
            <person name="Saurav K."/>
            <person name="Voracova K."/>
            <person name="Fewer D.P."/>
            <person name="Haapaniemi E."/>
            <person name="Permi P."/>
            <person name="Rehakova K."/>
            <person name="Sivonen K."/>
            <person name="Hrouzek P."/>
        </authorList>
    </citation>
    <scope>NUCLEOTIDE SEQUENCE [LARGE SCALE GENOMIC DNA]</scope>
    <source>
        <strain evidence="2 3">CHARLIE-1</strain>
    </source>
</reference>
<keyword evidence="3" id="KW-1185">Reference proteome</keyword>
<keyword evidence="1" id="KW-1133">Transmembrane helix</keyword>